<dbReference type="EMBL" id="FNSO01000004">
    <property type="protein sequence ID" value="SED03630.1"/>
    <property type="molecule type" value="Genomic_DNA"/>
</dbReference>
<keyword evidence="2" id="KW-1185">Reference proteome</keyword>
<evidence type="ECO:0000313" key="2">
    <source>
        <dbReference type="Proteomes" id="UP000199622"/>
    </source>
</evidence>
<dbReference type="PROSITE" id="PS51257">
    <property type="entry name" value="PROKAR_LIPOPROTEIN"/>
    <property type="match status" value="1"/>
</dbReference>
<dbReference type="OrthoDB" id="3630751at2"/>
<proteinExistence type="predicted"/>
<name>A0A1H4XEP8_9PSEU</name>
<accession>A0A1H4XEP8</accession>
<dbReference type="RefSeq" id="WP_091313747.1">
    <property type="nucleotide sequence ID" value="NZ_FNSO01000004.1"/>
</dbReference>
<protein>
    <submittedName>
        <fullName evidence="1">Uncharacterized protein</fullName>
    </submittedName>
</protein>
<reference evidence="2" key="1">
    <citation type="submission" date="2016-10" db="EMBL/GenBank/DDBJ databases">
        <authorList>
            <person name="Varghese N."/>
            <person name="Submissions S."/>
        </authorList>
    </citation>
    <scope>NUCLEOTIDE SEQUENCE [LARGE SCALE GENOMIC DNA]</scope>
    <source>
        <strain evidence="2">DSM 44544</strain>
    </source>
</reference>
<dbReference type="Proteomes" id="UP000199622">
    <property type="component" value="Unassembled WGS sequence"/>
</dbReference>
<evidence type="ECO:0000313" key="1">
    <source>
        <dbReference type="EMBL" id="SED03630.1"/>
    </source>
</evidence>
<sequence length="149" mass="15618">MRRLSAVVLLVALGTVACGRNQQVPRTAEALCSPSYEPRELVVRGPLYPALPSLTGRAPAEDRTTDVAAIRNVAAAACGLPEPPSNVACTADLGPGFELRFLDARGRTTTVTAAGYGCQFVEGLGPRRFDARPLWAALTAAGLPAPHPR</sequence>
<organism evidence="1 2">
    <name type="scientific">Amycolatopsis tolypomycina</name>
    <dbReference type="NCBI Taxonomy" id="208445"/>
    <lineage>
        <taxon>Bacteria</taxon>
        <taxon>Bacillati</taxon>
        <taxon>Actinomycetota</taxon>
        <taxon>Actinomycetes</taxon>
        <taxon>Pseudonocardiales</taxon>
        <taxon>Pseudonocardiaceae</taxon>
        <taxon>Amycolatopsis</taxon>
    </lineage>
</organism>
<dbReference type="AlphaFoldDB" id="A0A1H4XEP8"/>
<gene>
    <name evidence="1" type="ORF">SAMN04489727_6110</name>
</gene>